<evidence type="ECO:0000313" key="3">
    <source>
        <dbReference type="EMBL" id="GGL82475.1"/>
    </source>
</evidence>
<gene>
    <name evidence="3" type="ORF">GCM10011534_00700</name>
</gene>
<dbReference type="Pfam" id="PF07987">
    <property type="entry name" value="DUF1775"/>
    <property type="match status" value="1"/>
</dbReference>
<evidence type="ECO:0000259" key="2">
    <source>
        <dbReference type="Pfam" id="PF07987"/>
    </source>
</evidence>
<dbReference type="InterPro" id="IPR036182">
    <property type="entry name" value="PCuAC_sf"/>
</dbReference>
<dbReference type="PIRSF" id="PIRSF037139">
    <property type="entry name" value="UCP037139"/>
    <property type="match status" value="1"/>
</dbReference>
<dbReference type="Gene3D" id="2.60.40.2230">
    <property type="entry name" value="Uncharacterised protein YcnI-like PF07987, DUF1775"/>
    <property type="match status" value="1"/>
</dbReference>
<keyword evidence="4" id="KW-1185">Reference proteome</keyword>
<name>A0A917SIA4_9RHOB</name>
<protein>
    <recommendedName>
        <fullName evidence="2">YncI copper-binding domain-containing protein</fullName>
    </recommendedName>
</protein>
<reference evidence="3" key="1">
    <citation type="journal article" date="2014" name="Int. J. Syst. Evol. Microbiol.">
        <title>Complete genome sequence of Corynebacterium casei LMG S-19264T (=DSM 44701T), isolated from a smear-ripened cheese.</title>
        <authorList>
            <consortium name="US DOE Joint Genome Institute (JGI-PGF)"/>
            <person name="Walter F."/>
            <person name="Albersmeier A."/>
            <person name="Kalinowski J."/>
            <person name="Ruckert C."/>
        </authorList>
    </citation>
    <scope>NUCLEOTIDE SEQUENCE</scope>
    <source>
        <strain evidence="3">CGMCC 1.6293</strain>
    </source>
</reference>
<dbReference type="InterPro" id="IPR012533">
    <property type="entry name" value="YcnI-copper_dom"/>
</dbReference>
<feature type="signal peptide" evidence="1">
    <location>
        <begin position="1"/>
        <end position="23"/>
    </location>
</feature>
<dbReference type="CDD" id="cd08545">
    <property type="entry name" value="YcnI_like"/>
    <property type="match status" value="1"/>
</dbReference>
<dbReference type="Gene3D" id="2.60.40.1890">
    <property type="entry name" value="PCu(A)C copper chaperone"/>
    <property type="match status" value="1"/>
</dbReference>
<dbReference type="Pfam" id="PF04314">
    <property type="entry name" value="PCuAC"/>
    <property type="match status" value="1"/>
</dbReference>
<evidence type="ECO:0000256" key="1">
    <source>
        <dbReference type="SAM" id="SignalP"/>
    </source>
</evidence>
<accession>A0A917SIA4</accession>
<feature type="chain" id="PRO_5037018782" description="YncI copper-binding domain-containing protein" evidence="1">
    <location>
        <begin position="24"/>
        <end position="326"/>
    </location>
</feature>
<dbReference type="InterPro" id="IPR021174">
    <property type="entry name" value="UCP037139"/>
</dbReference>
<proteinExistence type="predicted"/>
<sequence>MIRITLTSALLAAAAATSALAHATLEQKTAAPGETTKITLRVPHGCDGEATHTVRLTLPDGFYAAKPMPKPGWDLSTEDGPYATPYDNHGTEMTSGLRSVTWSNGHLEDGWYDEFTVRGTFGRDLAPESVMVFPAVQTCANGTADWTDTSGSHDVPNPAPSVTLVAATDSAEEHAGHGGHGATDGAAQTAGALEITGGFSRATLPNAPVGGGFLTIVNTGTEDDRLVSASAAVAGRAEVHEMTMADGVMQMRPLPDGLPIPAGGTVELRPGGHHLMLMDLKEALVEGETVEVTLTFETAGEVVVPLAIGAPNARGATDHSGHMKKD</sequence>
<dbReference type="InterPro" id="IPR058248">
    <property type="entry name" value="Lxx211020-like"/>
</dbReference>
<comment type="caution">
    <text evidence="3">The sequence shown here is derived from an EMBL/GenBank/DDBJ whole genome shotgun (WGS) entry which is preliminary data.</text>
</comment>
<evidence type="ECO:0000313" key="4">
    <source>
        <dbReference type="Proteomes" id="UP000649829"/>
    </source>
</evidence>
<dbReference type="PANTHER" id="PTHR36302">
    <property type="entry name" value="BLR7088 PROTEIN"/>
    <property type="match status" value="1"/>
</dbReference>
<dbReference type="InterPro" id="IPR007410">
    <property type="entry name" value="LpqE-like"/>
</dbReference>
<dbReference type="Proteomes" id="UP000649829">
    <property type="component" value="Unassembled WGS sequence"/>
</dbReference>
<feature type="domain" description="YncI copper-binding" evidence="2">
    <location>
        <begin position="22"/>
        <end position="164"/>
    </location>
</feature>
<dbReference type="InterPro" id="IPR038507">
    <property type="entry name" value="YcnI-like_sf"/>
</dbReference>
<reference evidence="3" key="2">
    <citation type="submission" date="2020-09" db="EMBL/GenBank/DDBJ databases">
        <authorList>
            <person name="Sun Q."/>
            <person name="Zhou Y."/>
        </authorList>
    </citation>
    <scope>NUCLEOTIDE SEQUENCE</scope>
    <source>
        <strain evidence="3">CGMCC 1.6293</strain>
    </source>
</reference>
<keyword evidence="1" id="KW-0732">Signal</keyword>
<dbReference type="EMBL" id="BMLF01000001">
    <property type="protein sequence ID" value="GGL82475.1"/>
    <property type="molecule type" value="Genomic_DNA"/>
</dbReference>
<dbReference type="RefSeq" id="WP_036538161.1">
    <property type="nucleotide sequence ID" value="NZ_BMLF01000001.1"/>
</dbReference>
<dbReference type="SUPFAM" id="SSF110087">
    <property type="entry name" value="DR1885-like metal-binding protein"/>
    <property type="match status" value="1"/>
</dbReference>
<dbReference type="PANTHER" id="PTHR36302:SF1">
    <property type="entry name" value="COPPER CHAPERONE PCU(A)C"/>
    <property type="match status" value="1"/>
</dbReference>
<dbReference type="AlphaFoldDB" id="A0A917SIA4"/>
<organism evidence="3 4">
    <name type="scientific">Pseudooceanicola nanhaiensis</name>
    <dbReference type="NCBI Taxonomy" id="375761"/>
    <lineage>
        <taxon>Bacteria</taxon>
        <taxon>Pseudomonadati</taxon>
        <taxon>Pseudomonadota</taxon>
        <taxon>Alphaproteobacteria</taxon>
        <taxon>Rhodobacterales</taxon>
        <taxon>Paracoccaceae</taxon>
        <taxon>Pseudooceanicola</taxon>
    </lineage>
</organism>